<gene>
    <name evidence="3" type="ORF">PY17X_1236400</name>
    <name evidence="2" type="ORF">PYYM_1235600</name>
</gene>
<dbReference type="EMBL" id="LM993666">
    <property type="protein sequence ID" value="VTZ80162.1"/>
    <property type="molecule type" value="Genomic_DNA"/>
</dbReference>
<evidence type="ECO:0000259" key="1">
    <source>
        <dbReference type="PROSITE" id="PS51925"/>
    </source>
</evidence>
<feature type="domain" description="DM2" evidence="1">
    <location>
        <begin position="50"/>
        <end position="127"/>
    </location>
</feature>
<reference evidence="3" key="4">
    <citation type="submission" date="2019-05" db="EMBL/GenBank/DDBJ databases">
        <authorList>
            <consortium name="Pathogen Informatics"/>
        </authorList>
    </citation>
    <scope>NUCLEOTIDE SEQUENCE</scope>
    <source>
        <strain evidence="3">17X</strain>
    </source>
</reference>
<reference evidence="3" key="2">
    <citation type="submission" date="2014-05" db="EMBL/GenBank/DDBJ databases">
        <authorList>
            <person name="Aslett M.A."/>
            <person name="De Silva N."/>
        </authorList>
    </citation>
    <scope>NUCLEOTIDE SEQUENCE</scope>
    <source>
        <strain evidence="3">17X</strain>
    </source>
</reference>
<evidence type="ECO:0000313" key="2">
    <source>
        <dbReference type="EMBL" id="CDU19526.1"/>
    </source>
</evidence>
<dbReference type="OMA" id="KFYAKNH"/>
<dbReference type="AlphaFoldDB" id="A0A078KAQ6"/>
<dbReference type="OrthoDB" id="10251073at2759"/>
<proteinExistence type="predicted"/>
<dbReference type="Proteomes" id="UP000072874">
    <property type="component" value="Chromosome 12"/>
</dbReference>
<evidence type="ECO:0000313" key="3">
    <source>
        <dbReference type="EMBL" id="VTZ80162.1"/>
    </source>
</evidence>
<dbReference type="InterPro" id="IPR003121">
    <property type="entry name" value="SWIB_MDM2_domain"/>
</dbReference>
<evidence type="ECO:0000313" key="5">
    <source>
        <dbReference type="Proteomes" id="UP000072904"/>
    </source>
</evidence>
<dbReference type="SMART" id="SM00151">
    <property type="entry name" value="SWIB"/>
    <property type="match status" value="1"/>
</dbReference>
<dbReference type="VEuPathDB" id="PlasmoDB:PYYM_1235600"/>
<protein>
    <submittedName>
        <fullName evidence="2">SWIB/MDM2 domain-containing protein, putative</fullName>
    </submittedName>
</protein>
<dbReference type="GeneID" id="3829824"/>
<name>A0A078KAQ6_PLAYE</name>
<reference evidence="4 5" key="1">
    <citation type="journal article" date="2014" name="BMC Biol.">
        <title>A comprehensive evaluation of rodent malaria parasite genomes and gene expression.</title>
        <authorList>
            <person name="Otto T.D."/>
            <person name="Bohme U."/>
            <person name="Jackson A.P."/>
            <person name="Hunt M."/>
            <person name="Franke-Fayard B."/>
            <person name="Hoeijmakers W.A."/>
            <person name="Religa A.A."/>
            <person name="Robertson L."/>
            <person name="Sanders M."/>
            <person name="Ogun S.A."/>
            <person name="Cunningham D."/>
            <person name="Erhart A."/>
            <person name="Billker O."/>
            <person name="Khan S.M."/>
            <person name="Stunnenberg H.G."/>
            <person name="Langhorne J."/>
            <person name="Holder A.A."/>
            <person name="Waters A.P."/>
            <person name="Newbold C.I."/>
            <person name="Pain A."/>
            <person name="Berriman M."/>
            <person name="Janse C.J."/>
        </authorList>
    </citation>
    <scope>NUCLEOTIDE SEQUENCE [LARGE SCALE GENOMIC DNA]</scope>
    <source>
        <strain evidence="3 4">17X</strain>
        <strain evidence="2 5">YM</strain>
    </source>
</reference>
<dbReference type="VEuPathDB" id="PlasmoDB:PY02684"/>
<dbReference type="InterPro" id="IPR019835">
    <property type="entry name" value="SWIB_domain"/>
</dbReference>
<dbReference type="Pfam" id="PF02201">
    <property type="entry name" value="SWIB"/>
    <property type="match status" value="1"/>
</dbReference>
<evidence type="ECO:0000313" key="4">
    <source>
        <dbReference type="Proteomes" id="UP000072874"/>
    </source>
</evidence>
<dbReference type="VEuPathDB" id="PlasmoDB:PY17X_1236400"/>
<dbReference type="PROSITE" id="PS51925">
    <property type="entry name" value="SWIB_MDM2"/>
    <property type="match status" value="1"/>
</dbReference>
<dbReference type="Gene3D" id="1.10.245.10">
    <property type="entry name" value="SWIB/MDM2 domain"/>
    <property type="match status" value="1"/>
</dbReference>
<dbReference type="VEuPathDB" id="PlasmoDB:Py17XNL_001205219"/>
<reference evidence="2" key="3">
    <citation type="submission" date="2014-05" db="EMBL/GenBank/DDBJ databases">
        <authorList>
            <person name="Aslett A.Martin."/>
            <person name="De Silva Nishadi"/>
        </authorList>
    </citation>
    <scope>NUCLEOTIDE SEQUENCE</scope>
    <source>
        <strain evidence="2">YM</strain>
    </source>
</reference>
<dbReference type="PANTHER" id="PTHR13844">
    <property type="entry name" value="SWI/SNF-RELATED MATRIX-ASSOCIATED ACTIN-DEPENDENT REGULATOR OF CHROMATIN SUBFAMILY D"/>
    <property type="match status" value="1"/>
</dbReference>
<dbReference type="RefSeq" id="XP_730600.2">
    <property type="nucleotide sequence ID" value="XM_725507.2"/>
</dbReference>
<organism evidence="2 5">
    <name type="scientific">Plasmodium yoelii</name>
    <dbReference type="NCBI Taxonomy" id="5861"/>
    <lineage>
        <taxon>Eukaryota</taxon>
        <taxon>Sar</taxon>
        <taxon>Alveolata</taxon>
        <taxon>Apicomplexa</taxon>
        <taxon>Aconoidasida</taxon>
        <taxon>Haemosporida</taxon>
        <taxon>Plasmodiidae</taxon>
        <taxon>Plasmodium</taxon>
        <taxon>Plasmodium (Vinckeia)</taxon>
    </lineage>
</organism>
<dbReference type="EMBL" id="LK934640">
    <property type="protein sequence ID" value="CDU19526.1"/>
    <property type="molecule type" value="Genomic_DNA"/>
</dbReference>
<accession>A0A078KAQ6</accession>
<sequence length="131" mass="15485">MNTVRAKFFIPKNKIIGHGSFSPLNKFMTKYNYSTSDKNNENIKEKKPNGLQIDCEIKSPLKEFLNTDTASRVFVLKYAWKYIKDNNLQDPDMKRKIIPDQKLKQVLEKDEVDMLEIPKLLFKHVTSYRKE</sequence>
<dbReference type="KEGG" id="pyo:PY17X_1236400"/>
<dbReference type="Proteomes" id="UP000072904">
    <property type="component" value="Chromosome 12"/>
</dbReference>
<dbReference type="CDD" id="cd10567">
    <property type="entry name" value="SWIB-MDM2_like"/>
    <property type="match status" value="1"/>
</dbReference>
<dbReference type="InterPro" id="IPR036885">
    <property type="entry name" value="SWIB_MDM2_dom_sf"/>
</dbReference>
<dbReference type="SUPFAM" id="SSF47592">
    <property type="entry name" value="SWIB/MDM2 domain"/>
    <property type="match status" value="1"/>
</dbReference>